<dbReference type="Proteomes" id="UP001607303">
    <property type="component" value="Unassembled WGS sequence"/>
</dbReference>
<organism evidence="1 2">
    <name type="scientific">Vespula maculifrons</name>
    <name type="common">Eastern yellow jacket</name>
    <name type="synonym">Wasp</name>
    <dbReference type="NCBI Taxonomy" id="7453"/>
    <lineage>
        <taxon>Eukaryota</taxon>
        <taxon>Metazoa</taxon>
        <taxon>Ecdysozoa</taxon>
        <taxon>Arthropoda</taxon>
        <taxon>Hexapoda</taxon>
        <taxon>Insecta</taxon>
        <taxon>Pterygota</taxon>
        <taxon>Neoptera</taxon>
        <taxon>Endopterygota</taxon>
        <taxon>Hymenoptera</taxon>
        <taxon>Apocrita</taxon>
        <taxon>Aculeata</taxon>
        <taxon>Vespoidea</taxon>
        <taxon>Vespidae</taxon>
        <taxon>Vespinae</taxon>
        <taxon>Vespula</taxon>
    </lineage>
</organism>
<keyword evidence="2" id="KW-1185">Reference proteome</keyword>
<accession>A0ABD2BCF1</accession>
<gene>
    <name evidence="1" type="ORF">V1477_016234</name>
</gene>
<name>A0ABD2BCF1_VESMC</name>
<dbReference type="AlphaFoldDB" id="A0ABD2BCF1"/>
<evidence type="ECO:0000313" key="1">
    <source>
        <dbReference type="EMBL" id="KAL2730423.1"/>
    </source>
</evidence>
<comment type="caution">
    <text evidence="1">The sequence shown here is derived from an EMBL/GenBank/DDBJ whole genome shotgun (WGS) entry which is preliminary data.</text>
</comment>
<dbReference type="EMBL" id="JAYRBN010000091">
    <property type="protein sequence ID" value="KAL2730423.1"/>
    <property type="molecule type" value="Genomic_DNA"/>
</dbReference>
<protein>
    <submittedName>
        <fullName evidence="1">Uncharacterized protein</fullName>
    </submittedName>
</protein>
<proteinExistence type="predicted"/>
<sequence>MALEHATRALTKVGENVADSVRYNVLASIHVRWDNHVTTIFERQPNYLLHSSIVMVKLPQRIQTNPASGVRDFCGYSIVPGGGWAMLLIQRKASGHPAEVLTIHHERGPDLGPLAKPQDSARRMLSSYVMSNGWEKFITTTCHAVSERSKQHLHMGWSESVGKNNGPRPADLYPSDSTRARYELPYRSYRKRVWKNVKTRALISACIFQGSLARLNNSGHFMRPLPQVNAMNDTLGFPDLEVLLVRRVELAWLLRGTGLKSLFTLRYYSSVSESHFFVQFTRSLHADSRGYCSNKCEDPCSSQIYSARELFSSDAWRHAIQRGGPL</sequence>
<reference evidence="1 2" key="1">
    <citation type="journal article" date="2024" name="Ann. Entomol. Soc. Am.">
        <title>Genomic analyses of the southern and eastern yellowjacket wasps (Hymenoptera: Vespidae) reveal evolutionary signatures of social life.</title>
        <authorList>
            <person name="Catto M.A."/>
            <person name="Caine P.B."/>
            <person name="Orr S.E."/>
            <person name="Hunt B.G."/>
            <person name="Goodisman M.A.D."/>
        </authorList>
    </citation>
    <scope>NUCLEOTIDE SEQUENCE [LARGE SCALE GENOMIC DNA]</scope>
    <source>
        <strain evidence="1">232</strain>
        <tissue evidence="1">Head and thorax</tissue>
    </source>
</reference>
<evidence type="ECO:0000313" key="2">
    <source>
        <dbReference type="Proteomes" id="UP001607303"/>
    </source>
</evidence>